<evidence type="ECO:0000313" key="1">
    <source>
        <dbReference type="EMBL" id="KAI4802181.1"/>
    </source>
</evidence>
<reference evidence="1" key="1">
    <citation type="submission" date="2022-05" db="EMBL/GenBank/DDBJ databases">
        <title>Chromosome-level genome of Chaenocephalus aceratus.</title>
        <authorList>
            <person name="Park H."/>
        </authorList>
    </citation>
    <scope>NUCLEOTIDE SEQUENCE</scope>
    <source>
        <strain evidence="1">KU_202001</strain>
    </source>
</reference>
<comment type="caution">
    <text evidence="1">The sequence shown here is derived from an EMBL/GenBank/DDBJ whole genome shotgun (WGS) entry which is preliminary data.</text>
</comment>
<protein>
    <submittedName>
        <fullName evidence="1">Uncharacterized protein</fullName>
    </submittedName>
</protein>
<proteinExistence type="predicted"/>
<feature type="non-terminal residue" evidence="1">
    <location>
        <position position="66"/>
    </location>
</feature>
<dbReference type="Proteomes" id="UP001057452">
    <property type="component" value="Chromosome 24"/>
</dbReference>
<evidence type="ECO:0000313" key="2">
    <source>
        <dbReference type="Proteomes" id="UP001057452"/>
    </source>
</evidence>
<organism evidence="1 2">
    <name type="scientific">Chaenocephalus aceratus</name>
    <name type="common">Blackfin icefish</name>
    <name type="synonym">Chaenichthys aceratus</name>
    <dbReference type="NCBI Taxonomy" id="36190"/>
    <lineage>
        <taxon>Eukaryota</taxon>
        <taxon>Metazoa</taxon>
        <taxon>Chordata</taxon>
        <taxon>Craniata</taxon>
        <taxon>Vertebrata</taxon>
        <taxon>Euteleostomi</taxon>
        <taxon>Actinopterygii</taxon>
        <taxon>Neopterygii</taxon>
        <taxon>Teleostei</taxon>
        <taxon>Neoteleostei</taxon>
        <taxon>Acanthomorphata</taxon>
        <taxon>Eupercaria</taxon>
        <taxon>Perciformes</taxon>
        <taxon>Notothenioidei</taxon>
        <taxon>Channichthyidae</taxon>
        <taxon>Chaenocephalus</taxon>
    </lineage>
</organism>
<keyword evidence="2" id="KW-1185">Reference proteome</keyword>
<dbReference type="EMBL" id="CM043808">
    <property type="protein sequence ID" value="KAI4802181.1"/>
    <property type="molecule type" value="Genomic_DNA"/>
</dbReference>
<name>A0ACB9VRJ5_CHAAC</name>
<sequence length="66" mass="7076">MPAPALARLTYTRRRVSDRPTPFSPAAADWRAGERRDSQAATTSCCSSDSTGSTEICTEPQWEGGG</sequence>
<accession>A0ACB9VRJ5</accession>
<gene>
    <name evidence="1" type="ORF">KUCAC02_020035</name>
</gene>